<keyword evidence="3" id="KW-1185">Reference proteome</keyword>
<dbReference type="PROSITE" id="PS51354">
    <property type="entry name" value="GLUTAREDOXIN_2"/>
    <property type="match status" value="1"/>
</dbReference>
<dbReference type="Proteomes" id="UP000196878">
    <property type="component" value="Unassembled WGS sequence"/>
</dbReference>
<dbReference type="InterPro" id="IPR051548">
    <property type="entry name" value="Grx-like_ET"/>
</dbReference>
<evidence type="ECO:0000313" key="3">
    <source>
        <dbReference type="Proteomes" id="UP000196878"/>
    </source>
</evidence>
<dbReference type="GO" id="GO:0045454">
    <property type="term" value="P:cell redox homeostasis"/>
    <property type="evidence" value="ECO:0007669"/>
    <property type="project" value="TreeGrafter"/>
</dbReference>
<evidence type="ECO:0000313" key="2">
    <source>
        <dbReference type="EMBL" id="OWJ78436.1"/>
    </source>
</evidence>
<dbReference type="InterPro" id="IPR036249">
    <property type="entry name" value="Thioredoxin-like_sf"/>
</dbReference>
<dbReference type="PANTHER" id="PTHR34386:SF1">
    <property type="entry name" value="GLUTAREDOXIN-LIKE PROTEIN NRDH"/>
    <property type="match status" value="1"/>
</dbReference>
<dbReference type="Pfam" id="PF00462">
    <property type="entry name" value="Glutaredoxin"/>
    <property type="match status" value="1"/>
</dbReference>
<sequence length="74" mass="8226">MMVIVYTTPGCQPCRATKRALQQRGIAFEEIDLTQDAAALALVRSWGYQSAPVVYLGPDHHWHGYRPDLIAGLT</sequence>
<dbReference type="CDD" id="cd02976">
    <property type="entry name" value="NrdH"/>
    <property type="match status" value="1"/>
</dbReference>
<dbReference type="GO" id="GO:0009055">
    <property type="term" value="F:electron transfer activity"/>
    <property type="evidence" value="ECO:0007669"/>
    <property type="project" value="TreeGrafter"/>
</dbReference>
<dbReference type="SUPFAM" id="SSF52833">
    <property type="entry name" value="Thioredoxin-like"/>
    <property type="match status" value="1"/>
</dbReference>
<dbReference type="OrthoDB" id="9795531at2"/>
<protein>
    <submittedName>
        <fullName evidence="2">NrdH-redoxin</fullName>
    </submittedName>
</protein>
<evidence type="ECO:0000259" key="1">
    <source>
        <dbReference type="Pfam" id="PF00462"/>
    </source>
</evidence>
<organism evidence="2 3">
    <name type="scientific">Haematobacter genomosp. 1</name>
    <dbReference type="NCBI Taxonomy" id="366618"/>
    <lineage>
        <taxon>Bacteria</taxon>
        <taxon>Pseudomonadati</taxon>
        <taxon>Pseudomonadota</taxon>
        <taxon>Alphaproteobacteria</taxon>
        <taxon>Rhodobacterales</taxon>
        <taxon>Paracoccaceae</taxon>
        <taxon>Haematobacter</taxon>
    </lineage>
</organism>
<dbReference type="PANTHER" id="PTHR34386">
    <property type="entry name" value="GLUTAREDOXIN"/>
    <property type="match status" value="1"/>
</dbReference>
<reference evidence="2 3" key="1">
    <citation type="submission" date="2016-12" db="EMBL/GenBank/DDBJ databases">
        <title>Comparison of Traditional DNA-DNA Hybridization with In Silico Genomic Analysis.</title>
        <authorList>
            <person name="Nicholson A.C."/>
            <person name="Humrighouse B.W."/>
            <person name="Graziano J."/>
            <person name="Lasker B."/>
            <person name="Whitney A.M."/>
            <person name="Mcquiston J.R."/>
        </authorList>
    </citation>
    <scope>NUCLEOTIDE SEQUENCE [LARGE SCALE GENOMIC DNA]</scope>
    <source>
        <strain evidence="2 3">H2240</strain>
    </source>
</reference>
<dbReference type="InterPro" id="IPR002109">
    <property type="entry name" value="Glutaredoxin"/>
</dbReference>
<comment type="caution">
    <text evidence="2">The sequence shown here is derived from an EMBL/GenBank/DDBJ whole genome shotgun (WGS) entry which is preliminary data.</text>
</comment>
<proteinExistence type="predicted"/>
<feature type="domain" description="Glutaredoxin" evidence="1">
    <location>
        <begin position="3"/>
        <end position="60"/>
    </location>
</feature>
<dbReference type="Gene3D" id="3.40.30.10">
    <property type="entry name" value="Glutaredoxin"/>
    <property type="match status" value="1"/>
</dbReference>
<dbReference type="AlphaFoldDB" id="A0A212AC18"/>
<accession>A0A212AC18</accession>
<gene>
    <name evidence="2" type="ORF">CDV49_08345</name>
</gene>
<name>A0A212AC18_9RHOB</name>
<dbReference type="EMBL" id="NIPW01000011">
    <property type="protein sequence ID" value="OWJ78436.1"/>
    <property type="molecule type" value="Genomic_DNA"/>
</dbReference>